<name>A0A7R9M0L0_9ACAR</name>
<sequence length="388" mass="44877">MKSDHLPIDESIRLANEEFEDVMESNDVVKGLATIEPYREQSVYHSFIRCLYLIMTAMTSVEKVDIEAAQQSVNDSIKICNKYRKTGLVLSVMKMIKTPNYEKYTDCDYCKQILRTRSQWESETSRLTFEGGVRMSTGFSHLAISNTPPKILRIINFLGIRGVESVGWAQINKVAFELPALFSQLARLFRILCWTYGDTHGGMGPINIDICTQLLDKELNKYPKNLMLNIFRAKVEQLNGKIDSAIEWYLRLLDDPHVTPRRFLYFELTWCYALQSNWDTCIEYAEKFRTGSLYTPAIATYMEAVFRYAKSAINDDQDEKQKATELFELVPTLRIRHLGKTMTPEKAAIVRAQEYIKNNEQLILPDVAILYDMNYMLCIRGDTIHQIT</sequence>
<dbReference type="EMBL" id="CAJPVJ010004359">
    <property type="protein sequence ID" value="CAG2168529.1"/>
    <property type="molecule type" value="Genomic_DNA"/>
</dbReference>
<dbReference type="OrthoDB" id="6482300at2759"/>
<dbReference type="PANTHER" id="PTHR31859">
    <property type="entry name" value="TETRATRICOPEPTIDE REPEAT PROTEIN 39 FAMILY MEMBER"/>
    <property type="match status" value="1"/>
</dbReference>
<dbReference type="PANTHER" id="PTHR31859:SF1">
    <property type="entry name" value="TETRATRICOPEPTIDE REPEAT PROTEIN 39C"/>
    <property type="match status" value="1"/>
</dbReference>
<dbReference type="EMBL" id="OC919184">
    <property type="protein sequence ID" value="CAD7650852.1"/>
    <property type="molecule type" value="Genomic_DNA"/>
</dbReference>
<reference evidence="1" key="1">
    <citation type="submission" date="2020-11" db="EMBL/GenBank/DDBJ databases">
        <authorList>
            <person name="Tran Van P."/>
        </authorList>
    </citation>
    <scope>NUCLEOTIDE SEQUENCE</scope>
</reference>
<gene>
    <name evidence="1" type="ORF">ONB1V03_LOCUS8017</name>
</gene>
<protein>
    <submittedName>
        <fullName evidence="1">Uncharacterized protein</fullName>
    </submittedName>
</protein>
<dbReference type="InterPro" id="IPR011990">
    <property type="entry name" value="TPR-like_helical_dom_sf"/>
</dbReference>
<dbReference type="Proteomes" id="UP000728032">
    <property type="component" value="Unassembled WGS sequence"/>
</dbReference>
<evidence type="ECO:0000313" key="1">
    <source>
        <dbReference type="EMBL" id="CAD7650852.1"/>
    </source>
</evidence>
<dbReference type="AlphaFoldDB" id="A0A7R9M0L0"/>
<proteinExistence type="predicted"/>
<keyword evidence="2" id="KW-1185">Reference proteome</keyword>
<dbReference type="SUPFAM" id="SSF48452">
    <property type="entry name" value="TPR-like"/>
    <property type="match status" value="1"/>
</dbReference>
<accession>A0A7R9M0L0</accession>
<dbReference type="Pfam" id="PF10300">
    <property type="entry name" value="Iml2-TPR_39"/>
    <property type="match status" value="2"/>
</dbReference>
<dbReference type="InterPro" id="IPR019412">
    <property type="entry name" value="IML2/TPR_39"/>
</dbReference>
<organism evidence="1">
    <name type="scientific">Oppiella nova</name>
    <dbReference type="NCBI Taxonomy" id="334625"/>
    <lineage>
        <taxon>Eukaryota</taxon>
        <taxon>Metazoa</taxon>
        <taxon>Ecdysozoa</taxon>
        <taxon>Arthropoda</taxon>
        <taxon>Chelicerata</taxon>
        <taxon>Arachnida</taxon>
        <taxon>Acari</taxon>
        <taxon>Acariformes</taxon>
        <taxon>Sarcoptiformes</taxon>
        <taxon>Oribatida</taxon>
        <taxon>Brachypylina</taxon>
        <taxon>Oppioidea</taxon>
        <taxon>Oppiidae</taxon>
        <taxon>Oppiella</taxon>
    </lineage>
</organism>
<evidence type="ECO:0000313" key="2">
    <source>
        <dbReference type="Proteomes" id="UP000728032"/>
    </source>
</evidence>
<dbReference type="Gene3D" id="1.25.40.10">
    <property type="entry name" value="Tetratricopeptide repeat domain"/>
    <property type="match status" value="1"/>
</dbReference>